<evidence type="ECO:0000313" key="2">
    <source>
        <dbReference type="Proteomes" id="UP000694865"/>
    </source>
</evidence>
<feature type="domain" description="C-type lectin" evidence="1">
    <location>
        <begin position="5"/>
        <end position="103"/>
    </location>
</feature>
<organism evidence="2 3">
    <name type="scientific">Saccoglossus kowalevskii</name>
    <name type="common">Acorn worm</name>
    <dbReference type="NCBI Taxonomy" id="10224"/>
    <lineage>
        <taxon>Eukaryota</taxon>
        <taxon>Metazoa</taxon>
        <taxon>Hemichordata</taxon>
        <taxon>Enteropneusta</taxon>
        <taxon>Harrimaniidae</taxon>
        <taxon>Saccoglossus</taxon>
    </lineage>
</organism>
<name>A0ABM0MT27_SACKO</name>
<dbReference type="InterPro" id="IPR016187">
    <property type="entry name" value="CTDL_fold"/>
</dbReference>
<dbReference type="Proteomes" id="UP000694865">
    <property type="component" value="Unplaced"/>
</dbReference>
<accession>A0ABM0MT27</accession>
<feature type="non-terminal residue" evidence="3">
    <location>
        <position position="1"/>
    </location>
</feature>
<dbReference type="GeneID" id="102803903"/>
<dbReference type="InterPro" id="IPR016186">
    <property type="entry name" value="C-type_lectin-like/link_sf"/>
</dbReference>
<feature type="non-terminal residue" evidence="3">
    <location>
        <position position="112"/>
    </location>
</feature>
<sequence length="112" mass="12923">PTSIYKVVEDLITWYEGKDRCEAMGCILAEPKSEQEFNAIKAVLPPGWFWIGITEQNHKERYTYYTDDQDIVYNSVVVTTASENYNCVDMYSDNFVWYAYGCDAQDDGAICE</sequence>
<evidence type="ECO:0000259" key="1">
    <source>
        <dbReference type="PROSITE" id="PS50041"/>
    </source>
</evidence>
<keyword evidence="2" id="KW-1185">Reference proteome</keyword>
<dbReference type="InterPro" id="IPR001304">
    <property type="entry name" value="C-type_lectin-like"/>
</dbReference>
<gene>
    <name evidence="3" type="primary">LOC102803903</name>
</gene>
<dbReference type="Pfam" id="PF00059">
    <property type="entry name" value="Lectin_C"/>
    <property type="match status" value="1"/>
</dbReference>
<dbReference type="PROSITE" id="PS50041">
    <property type="entry name" value="C_TYPE_LECTIN_2"/>
    <property type="match status" value="1"/>
</dbReference>
<protein>
    <submittedName>
        <fullName evidence="3">Uncharacterized protein LOC102803903</fullName>
    </submittedName>
</protein>
<reference evidence="3" key="1">
    <citation type="submission" date="2025-08" db="UniProtKB">
        <authorList>
            <consortium name="RefSeq"/>
        </authorList>
    </citation>
    <scope>IDENTIFICATION</scope>
    <source>
        <tissue evidence="3">Testes</tissue>
    </source>
</reference>
<dbReference type="CDD" id="cd00037">
    <property type="entry name" value="CLECT"/>
    <property type="match status" value="1"/>
</dbReference>
<dbReference type="SUPFAM" id="SSF56436">
    <property type="entry name" value="C-type lectin-like"/>
    <property type="match status" value="1"/>
</dbReference>
<proteinExistence type="predicted"/>
<dbReference type="RefSeq" id="XP_006823168.1">
    <property type="nucleotide sequence ID" value="XM_006823105.1"/>
</dbReference>
<dbReference type="Gene3D" id="3.10.100.10">
    <property type="entry name" value="Mannose-Binding Protein A, subunit A"/>
    <property type="match status" value="1"/>
</dbReference>
<evidence type="ECO:0000313" key="3">
    <source>
        <dbReference type="RefSeq" id="XP_006823168.1"/>
    </source>
</evidence>